<dbReference type="InterPro" id="IPR014720">
    <property type="entry name" value="dsRBD_dom"/>
</dbReference>
<dbReference type="EMBL" id="MU150400">
    <property type="protein sequence ID" value="KAF9456841.1"/>
    <property type="molecule type" value="Genomic_DNA"/>
</dbReference>
<comment type="caution">
    <text evidence="3">The sequence shown here is derived from an EMBL/GenBank/DDBJ whole genome shotgun (WGS) entry which is preliminary data.</text>
</comment>
<keyword evidence="4" id="KW-1185">Reference proteome</keyword>
<dbReference type="Pfam" id="PF00035">
    <property type="entry name" value="dsrm"/>
    <property type="match status" value="1"/>
</dbReference>
<protein>
    <recommendedName>
        <fullName evidence="2">DRBM domain-containing protein</fullName>
    </recommendedName>
</protein>
<feature type="domain" description="DRBM" evidence="2">
    <location>
        <begin position="119"/>
        <end position="188"/>
    </location>
</feature>
<dbReference type="SMART" id="SM00358">
    <property type="entry name" value="DSRM"/>
    <property type="match status" value="1"/>
</dbReference>
<name>A0A9P5XWH9_9AGAR</name>
<dbReference type="PROSITE" id="PS50137">
    <property type="entry name" value="DS_RBD"/>
    <property type="match status" value="1"/>
</dbReference>
<dbReference type="OrthoDB" id="112668at2759"/>
<dbReference type="Gene3D" id="3.30.160.20">
    <property type="match status" value="1"/>
</dbReference>
<organism evidence="3 4">
    <name type="scientific">Collybia nuda</name>
    <dbReference type="NCBI Taxonomy" id="64659"/>
    <lineage>
        <taxon>Eukaryota</taxon>
        <taxon>Fungi</taxon>
        <taxon>Dikarya</taxon>
        <taxon>Basidiomycota</taxon>
        <taxon>Agaricomycotina</taxon>
        <taxon>Agaricomycetes</taxon>
        <taxon>Agaricomycetidae</taxon>
        <taxon>Agaricales</taxon>
        <taxon>Tricholomatineae</taxon>
        <taxon>Clitocybaceae</taxon>
        <taxon>Collybia</taxon>
    </lineage>
</organism>
<evidence type="ECO:0000313" key="4">
    <source>
        <dbReference type="Proteomes" id="UP000807353"/>
    </source>
</evidence>
<evidence type="ECO:0000313" key="3">
    <source>
        <dbReference type="EMBL" id="KAF9456841.1"/>
    </source>
</evidence>
<dbReference type="GO" id="GO:0003723">
    <property type="term" value="F:RNA binding"/>
    <property type="evidence" value="ECO:0007669"/>
    <property type="project" value="UniProtKB-UniRule"/>
</dbReference>
<gene>
    <name evidence="3" type="ORF">BDZ94DRAFT_1326683</name>
</gene>
<evidence type="ECO:0000259" key="2">
    <source>
        <dbReference type="PROSITE" id="PS50137"/>
    </source>
</evidence>
<reference evidence="3" key="1">
    <citation type="submission" date="2020-11" db="EMBL/GenBank/DDBJ databases">
        <authorList>
            <consortium name="DOE Joint Genome Institute"/>
            <person name="Ahrendt S."/>
            <person name="Riley R."/>
            <person name="Andreopoulos W."/>
            <person name="Labutti K."/>
            <person name="Pangilinan J."/>
            <person name="Ruiz-Duenas F.J."/>
            <person name="Barrasa J.M."/>
            <person name="Sanchez-Garcia M."/>
            <person name="Camarero S."/>
            <person name="Miyauchi S."/>
            <person name="Serrano A."/>
            <person name="Linde D."/>
            <person name="Babiker R."/>
            <person name="Drula E."/>
            <person name="Ayuso-Fernandez I."/>
            <person name="Pacheco R."/>
            <person name="Padilla G."/>
            <person name="Ferreira P."/>
            <person name="Barriuso J."/>
            <person name="Kellner H."/>
            <person name="Castanera R."/>
            <person name="Alfaro M."/>
            <person name="Ramirez L."/>
            <person name="Pisabarro A.G."/>
            <person name="Kuo A."/>
            <person name="Tritt A."/>
            <person name="Lipzen A."/>
            <person name="He G."/>
            <person name="Yan M."/>
            <person name="Ng V."/>
            <person name="Cullen D."/>
            <person name="Martin F."/>
            <person name="Rosso M.-N."/>
            <person name="Henrissat B."/>
            <person name="Hibbett D."/>
            <person name="Martinez A.T."/>
            <person name="Grigoriev I.V."/>
        </authorList>
    </citation>
    <scope>NUCLEOTIDE SEQUENCE</scope>
    <source>
        <strain evidence="3">CBS 247.69</strain>
    </source>
</reference>
<dbReference type="Proteomes" id="UP000807353">
    <property type="component" value="Unassembled WGS sequence"/>
</dbReference>
<keyword evidence="1" id="KW-0694">RNA-binding</keyword>
<dbReference type="SUPFAM" id="SSF54768">
    <property type="entry name" value="dsRNA-binding domain-like"/>
    <property type="match status" value="1"/>
</dbReference>
<evidence type="ECO:0000256" key="1">
    <source>
        <dbReference type="PROSITE-ProRule" id="PRU00266"/>
    </source>
</evidence>
<accession>A0A9P5XWH9</accession>
<sequence>MVIQRRDSRRTASIFRSRGSRIRVLMRLKIDPYFLLDSLFTVLERCIASMLLSGPHRLTHGLTASMHIHIHILSGELSSSFKKGEVKYLFFNILPRRILPQYILSQQLYYTHLLAIMTGFRERLNNVVLQYQRRSVQYSEPERIGAPHQCAWMVIVYIDGVEHGRGTAATKDQAKENAAREALVALGIPFA</sequence>
<proteinExistence type="predicted"/>
<dbReference type="AlphaFoldDB" id="A0A9P5XWH9"/>